<evidence type="ECO:0000256" key="2">
    <source>
        <dbReference type="ARBA" id="ARBA00022475"/>
    </source>
</evidence>
<accession>A0A483IP52</accession>
<feature type="transmembrane region" description="Helical" evidence="7">
    <location>
        <begin position="65"/>
        <end position="85"/>
    </location>
</feature>
<evidence type="ECO:0000256" key="1">
    <source>
        <dbReference type="ARBA" id="ARBA00004141"/>
    </source>
</evidence>
<evidence type="ECO:0000256" key="6">
    <source>
        <dbReference type="ARBA" id="ARBA00038514"/>
    </source>
</evidence>
<feature type="transmembrane region" description="Helical" evidence="7">
    <location>
        <begin position="409"/>
        <end position="430"/>
    </location>
</feature>
<feature type="transmembrane region" description="Helical" evidence="7">
    <location>
        <begin position="293"/>
        <end position="313"/>
    </location>
</feature>
<dbReference type="EMBL" id="SDCL01000007">
    <property type="protein sequence ID" value="TCX35942.1"/>
    <property type="molecule type" value="Genomic_DNA"/>
</dbReference>
<comment type="similarity">
    <text evidence="6">Belongs to the major facilitator superfamily. Phthalate permease family.</text>
</comment>
<gene>
    <name evidence="8" type="ORF">ETE67_10055</name>
</gene>
<organism evidence="8">
    <name type="scientific">Klebsiella pneumoniae</name>
    <dbReference type="NCBI Taxonomy" id="573"/>
    <lineage>
        <taxon>Bacteria</taxon>
        <taxon>Pseudomonadati</taxon>
        <taxon>Pseudomonadota</taxon>
        <taxon>Gammaproteobacteria</taxon>
        <taxon>Enterobacterales</taxon>
        <taxon>Enterobacteriaceae</taxon>
        <taxon>Klebsiella/Raoultella group</taxon>
        <taxon>Klebsiella</taxon>
        <taxon>Klebsiella pneumoniae complex</taxon>
    </lineage>
</organism>
<name>A0A483IP52_KLEPN</name>
<keyword evidence="2" id="KW-1003">Cell membrane</keyword>
<evidence type="ECO:0000256" key="4">
    <source>
        <dbReference type="ARBA" id="ARBA00022989"/>
    </source>
</evidence>
<comment type="subcellular location">
    <subcellularLocation>
        <location evidence="1">Membrane</location>
        <topology evidence="1">Multi-pass membrane protein</topology>
    </subcellularLocation>
</comment>
<keyword evidence="3 7" id="KW-0812">Transmembrane</keyword>
<dbReference type="PANTHER" id="PTHR11662">
    <property type="entry name" value="SOLUTE CARRIER FAMILY 17"/>
    <property type="match status" value="1"/>
</dbReference>
<dbReference type="GO" id="GO:0016020">
    <property type="term" value="C:membrane"/>
    <property type="evidence" value="ECO:0007669"/>
    <property type="project" value="UniProtKB-SubCell"/>
</dbReference>
<dbReference type="InterPro" id="IPR050382">
    <property type="entry name" value="MFS_Na/Anion_cotransporter"/>
</dbReference>
<dbReference type="RefSeq" id="WP_048332631.1">
    <property type="nucleotide sequence ID" value="NZ_BIIT01000001.1"/>
</dbReference>
<feature type="transmembrane region" description="Helical" evidence="7">
    <location>
        <begin position="380"/>
        <end position="403"/>
    </location>
</feature>
<evidence type="ECO:0000256" key="5">
    <source>
        <dbReference type="ARBA" id="ARBA00023136"/>
    </source>
</evidence>
<dbReference type="PANTHER" id="PTHR11662:SF399">
    <property type="entry name" value="FI19708P1-RELATED"/>
    <property type="match status" value="1"/>
</dbReference>
<dbReference type="InterPro" id="IPR011701">
    <property type="entry name" value="MFS"/>
</dbReference>
<feature type="transmembrane region" description="Helical" evidence="7">
    <location>
        <begin position="320"/>
        <end position="338"/>
    </location>
</feature>
<feature type="transmembrane region" description="Helical" evidence="7">
    <location>
        <begin position="97"/>
        <end position="114"/>
    </location>
</feature>
<sequence length="439" mass="48651">MKNDTDLPQSVTILEHVQKPTKQRFFVLGILFVSLSIIYLDRVNISIIAANTHFLNEMHLNDKPILVGLLMSLFLASYGIANVFLSPLGDYIGPRRAMLIAYVVISLSLLIGGVSSFFAILLGTRILLGIGEGLYYPMQNTIIKNWFPAGERGRANTAWILGQSLAPALAMPLYTWIIAEHSWRHTFYFSFSLTLLPIVLIYFFTSNFPQENKYVNVLELQKINKSTTEEVLHKNSSEKISVVERAKVYLCNSNFWILLAVFSSNSMLSWGVVTWLPTYLNTERGFSWANVGWMSALPFIFGLLFKVLAGFIVDKTDRKGMVMFVSAMLCAASILTGVNISNNFFAAIVISFGIGASSMQLPCVFTLLQSMVPAEAMSSAAGALNGMAVGFGALSPVLIGFILSVTHNFYFVMYILIGIVVIGGLFSLLFSRDRSRLLN</sequence>
<feature type="transmembrane region" description="Helical" evidence="7">
    <location>
        <begin position="25"/>
        <end position="45"/>
    </location>
</feature>
<feature type="transmembrane region" description="Helical" evidence="7">
    <location>
        <begin position="255"/>
        <end position="273"/>
    </location>
</feature>
<evidence type="ECO:0000256" key="3">
    <source>
        <dbReference type="ARBA" id="ARBA00022692"/>
    </source>
</evidence>
<dbReference type="InterPro" id="IPR036259">
    <property type="entry name" value="MFS_trans_sf"/>
</dbReference>
<evidence type="ECO:0000256" key="7">
    <source>
        <dbReference type="SAM" id="Phobius"/>
    </source>
</evidence>
<feature type="transmembrane region" description="Helical" evidence="7">
    <location>
        <begin position="344"/>
        <end position="368"/>
    </location>
</feature>
<dbReference type="InterPro" id="IPR020846">
    <property type="entry name" value="MFS_dom"/>
</dbReference>
<dbReference type="SUPFAM" id="SSF103473">
    <property type="entry name" value="MFS general substrate transporter"/>
    <property type="match status" value="1"/>
</dbReference>
<protein>
    <submittedName>
        <fullName evidence="8">MFS transporter</fullName>
    </submittedName>
</protein>
<keyword evidence="5 7" id="KW-0472">Membrane</keyword>
<keyword evidence="4 7" id="KW-1133">Transmembrane helix</keyword>
<dbReference type="AlphaFoldDB" id="A0A483IP52"/>
<dbReference type="Gene3D" id="1.20.1250.20">
    <property type="entry name" value="MFS general substrate transporter like domains"/>
    <property type="match status" value="2"/>
</dbReference>
<dbReference type="CDD" id="cd17319">
    <property type="entry name" value="MFS_ExuT_GudP_like"/>
    <property type="match status" value="1"/>
</dbReference>
<reference evidence="8" key="1">
    <citation type="submission" date="2019-01" db="EMBL/GenBank/DDBJ databases">
        <authorList>
            <person name="Lista F."/>
            <person name="Anselmo A."/>
        </authorList>
    </citation>
    <scope>NUCLEOTIDE SEQUENCE</scope>
    <source>
        <strain evidence="8">11S</strain>
    </source>
</reference>
<comment type="caution">
    <text evidence="8">The sequence shown here is derived from an EMBL/GenBank/DDBJ whole genome shotgun (WGS) entry which is preliminary data.</text>
</comment>
<dbReference type="Pfam" id="PF07690">
    <property type="entry name" value="MFS_1"/>
    <property type="match status" value="1"/>
</dbReference>
<proteinExistence type="inferred from homology"/>
<feature type="transmembrane region" description="Helical" evidence="7">
    <location>
        <begin position="185"/>
        <end position="204"/>
    </location>
</feature>
<dbReference type="PROSITE" id="PS50850">
    <property type="entry name" value="MFS"/>
    <property type="match status" value="1"/>
</dbReference>
<dbReference type="GO" id="GO:0022857">
    <property type="term" value="F:transmembrane transporter activity"/>
    <property type="evidence" value="ECO:0007669"/>
    <property type="project" value="InterPro"/>
</dbReference>
<evidence type="ECO:0000313" key="8">
    <source>
        <dbReference type="EMBL" id="TCX35942.1"/>
    </source>
</evidence>